<feature type="compositionally biased region" description="Acidic residues" evidence="1">
    <location>
        <begin position="95"/>
        <end position="109"/>
    </location>
</feature>
<gene>
    <name evidence="2" type="ORF">GSI_10372</name>
</gene>
<organism evidence="2 3">
    <name type="scientific">Ganoderma sinense ZZ0214-1</name>
    <dbReference type="NCBI Taxonomy" id="1077348"/>
    <lineage>
        <taxon>Eukaryota</taxon>
        <taxon>Fungi</taxon>
        <taxon>Dikarya</taxon>
        <taxon>Basidiomycota</taxon>
        <taxon>Agaricomycotina</taxon>
        <taxon>Agaricomycetes</taxon>
        <taxon>Polyporales</taxon>
        <taxon>Polyporaceae</taxon>
        <taxon>Ganoderma</taxon>
    </lineage>
</organism>
<evidence type="ECO:0000256" key="1">
    <source>
        <dbReference type="SAM" id="MobiDB-lite"/>
    </source>
</evidence>
<comment type="caution">
    <text evidence="2">The sequence shown here is derived from an EMBL/GenBank/DDBJ whole genome shotgun (WGS) entry which is preliminary data.</text>
</comment>
<protein>
    <submittedName>
        <fullName evidence="2">Uncharacterized protein</fullName>
    </submittedName>
</protein>
<dbReference type="Proteomes" id="UP000230002">
    <property type="component" value="Unassembled WGS sequence"/>
</dbReference>
<reference evidence="2 3" key="1">
    <citation type="journal article" date="2015" name="Sci. Rep.">
        <title>Chromosome-level genome map provides insights into diverse defense mechanisms in the medicinal fungus Ganoderma sinense.</title>
        <authorList>
            <person name="Zhu Y."/>
            <person name="Xu J."/>
            <person name="Sun C."/>
            <person name="Zhou S."/>
            <person name="Xu H."/>
            <person name="Nelson D.R."/>
            <person name="Qian J."/>
            <person name="Song J."/>
            <person name="Luo H."/>
            <person name="Xiang L."/>
            <person name="Li Y."/>
            <person name="Xu Z."/>
            <person name="Ji A."/>
            <person name="Wang L."/>
            <person name="Lu S."/>
            <person name="Hayward A."/>
            <person name="Sun W."/>
            <person name="Li X."/>
            <person name="Schwartz D.C."/>
            <person name="Wang Y."/>
            <person name="Chen S."/>
        </authorList>
    </citation>
    <scope>NUCLEOTIDE SEQUENCE [LARGE SCALE GENOMIC DNA]</scope>
    <source>
        <strain evidence="2 3">ZZ0214-1</strain>
    </source>
</reference>
<evidence type="ECO:0000313" key="2">
    <source>
        <dbReference type="EMBL" id="PIL27228.1"/>
    </source>
</evidence>
<keyword evidence="3" id="KW-1185">Reference proteome</keyword>
<name>A0A2G8S0Z5_9APHY</name>
<dbReference type="EMBL" id="AYKW01000034">
    <property type="protein sequence ID" value="PIL27228.1"/>
    <property type="molecule type" value="Genomic_DNA"/>
</dbReference>
<feature type="region of interest" description="Disordered" evidence="1">
    <location>
        <begin position="68"/>
        <end position="129"/>
    </location>
</feature>
<evidence type="ECO:0000313" key="3">
    <source>
        <dbReference type="Proteomes" id="UP000230002"/>
    </source>
</evidence>
<proteinExistence type="predicted"/>
<accession>A0A2G8S0Z5</accession>
<sequence>MNDLLGINARQQLGFKAHDGSGSSRTAEMSHVEISLLTAAVRRRYVSLSSLPVVQDFDNQDDEWMDMDMDNEDNEDNLRMGNNASDGGRCSTDKDLEETMDVDDQEDHMDVDGPPSRTSPGDVSGCSLRKRKCPVVMSPEDSSDDEMYDEGAMVPPVTIKTKTKDAPFSLGYTPLWQTA</sequence>
<dbReference type="AlphaFoldDB" id="A0A2G8S0Z5"/>